<evidence type="ECO:0000256" key="2">
    <source>
        <dbReference type="ARBA" id="ARBA00023043"/>
    </source>
</evidence>
<comment type="caution">
    <text evidence="5">The sequence shown here is derived from an EMBL/GenBank/DDBJ whole genome shotgun (WGS) entry which is preliminary data.</text>
</comment>
<keyword evidence="1" id="KW-0677">Repeat</keyword>
<evidence type="ECO:0000256" key="3">
    <source>
        <dbReference type="PROSITE-ProRule" id="PRU00023"/>
    </source>
</evidence>
<accession>A0AAN8E9Y9</accession>
<organism evidence="5 6">
    <name type="scientific">Knufia fluminis</name>
    <dbReference type="NCBI Taxonomy" id="191047"/>
    <lineage>
        <taxon>Eukaryota</taxon>
        <taxon>Fungi</taxon>
        <taxon>Dikarya</taxon>
        <taxon>Ascomycota</taxon>
        <taxon>Pezizomycotina</taxon>
        <taxon>Eurotiomycetes</taxon>
        <taxon>Chaetothyriomycetidae</taxon>
        <taxon>Chaetothyriales</taxon>
        <taxon>Trichomeriaceae</taxon>
        <taxon>Knufia</taxon>
    </lineage>
</organism>
<proteinExistence type="predicted"/>
<feature type="compositionally biased region" description="Acidic residues" evidence="4">
    <location>
        <begin position="607"/>
        <end position="639"/>
    </location>
</feature>
<gene>
    <name evidence="5" type="ORF">OHC33_008657</name>
</gene>
<dbReference type="Pfam" id="PF26128">
    <property type="entry name" value="Gad2"/>
    <property type="match status" value="1"/>
</dbReference>
<keyword evidence="2 3" id="KW-0040">ANK repeat</keyword>
<dbReference type="PROSITE" id="PS50297">
    <property type="entry name" value="ANK_REP_REGION"/>
    <property type="match status" value="3"/>
</dbReference>
<feature type="compositionally biased region" description="Basic and acidic residues" evidence="4">
    <location>
        <begin position="590"/>
        <end position="601"/>
    </location>
</feature>
<feature type="repeat" description="ANK" evidence="3">
    <location>
        <begin position="1488"/>
        <end position="1520"/>
    </location>
</feature>
<dbReference type="EMBL" id="JAKLMC020000028">
    <property type="protein sequence ID" value="KAK5950189.1"/>
    <property type="molecule type" value="Genomic_DNA"/>
</dbReference>
<dbReference type="Proteomes" id="UP001316803">
    <property type="component" value="Unassembled WGS sequence"/>
</dbReference>
<dbReference type="Pfam" id="PF00023">
    <property type="entry name" value="Ank"/>
    <property type="match status" value="2"/>
</dbReference>
<evidence type="ECO:0000313" key="6">
    <source>
        <dbReference type="Proteomes" id="UP001316803"/>
    </source>
</evidence>
<evidence type="ECO:0000256" key="1">
    <source>
        <dbReference type="ARBA" id="ARBA00022737"/>
    </source>
</evidence>
<dbReference type="Pfam" id="PF12796">
    <property type="entry name" value="Ank_2"/>
    <property type="match status" value="1"/>
</dbReference>
<name>A0AAN8E9Y9_9EURO</name>
<feature type="region of interest" description="Disordered" evidence="4">
    <location>
        <begin position="583"/>
        <end position="663"/>
    </location>
</feature>
<feature type="region of interest" description="Disordered" evidence="4">
    <location>
        <begin position="1159"/>
        <end position="1178"/>
    </location>
</feature>
<protein>
    <recommendedName>
        <fullName evidence="7">Ankyrin repeat protein</fullName>
    </recommendedName>
</protein>
<sequence>MELPKLPCSLESFSSYLNAANSPGKVSEALQPFKSYEGKLRQVYAQEPSHQAVSQNHLVPVYQDSRSNLTVKARDLTTESKQEQESYLLPLSTGERRKDGSTAITSTSREFKKNFDIFSESSLVDLKWDNVVVAGSSVVTALLPVNAPHNVSKTLAPASDVDLFLYGLDEKQAIEKIKQIEADVRDAILSETTVVRTKNAITIVSEYPTRHIQIVLRLYKSVSEILTGFDVDCACVAYDGTQVWAAPRALAAFATQTNSIDLTRRSPSYENRLSKYAHRGFEVYWPQLDRRRVDPTIYERAFNRVLGLARLLVLEKLPHPQDRDEYLTKRRAERGRPELPWNARFRHQLPGNVKDAQPDDVAEWVEEDAISSYHTFTLPWGPRYTPKKIERLLFQQDLLKNAEWNRSKDRETNLHRHPAFFGRVEDVIGDCCGYCPAPVTDTDLAAWEEESKIFVSGNISFLKDDPGRQEIGSFRPLTDDDWTEMAYIGNTTRLCQAIVDKDLEGVVDWFNGDEADVNRRDHTGRTPLQLAVMCSSPKIVQCLIDHGARMVARLYNGLTALHLAAWRGSAEMVEALLNKSAENGVEEDAKEEKRKQARREAAGLTADVEEDVEMTQADDEEQEDDDSEDLMDEDSDVDSEDRMTGSFVKVTKEPDANEENADDPDIFDVDVVAWDSPCSALHLAIMAGHQAVINVLIDKYGADVMLPVKLMSNSIPREPRAAILTLILPLDLPMRKATATVKTLLGWGASPVQADMNQITSLHYIISEAKTEILRAFSDASPDATSRAINHLVVNTSWRNAGVESPLLSAIRSGSKEIVKQVLSMGGNPVIEFEDFVKAYKASKGARDHDFDDLQKLYRKSVMQPIIEAAQHESMAEIVLQLLRLGCDVNTLTPKSWELVQDPSYRYNTEDKSLLDLIRDRRMKLEEYANETTKTEKRPLKQAETLRSDEYYLHGLDTGTYQYWSASKDLERAKFVQRGRSDKFQHDYESQKDNGLEPGLKEKKQAAMNLAREFKAVENRLIEEGAMTFYEMYPKLKEKNEHERHGRNDEMDLHDTDELAYKTSFKFFGTDITPAKQGRYIQLFEAAFAGDIEKVKALCLSTDDSVRALQVTVANDNGFDPFSIAFLRGHEDLASIVLDIAAAQYEDKKETKRMQYSLQPYDSDGEYDSNEASSVTSDDDRPKFYVHLVDDKYTVDDIAALAKDVKSNVKPTQLLDRSCELWRVMNVSREQALRECRTNRGFDPEPYVYYRDEKKPWVQFQRCLDDESWRSQFSLWTYAVVTDNVQMLKFLLDSEVKYSMEDPDELLKSLNQRESELKHAINLGHREIVDMLIRHRGTLLPLHHLAERSGVVIEEVPKYYQGLSVYGQKRKDWANQDRYADSVDKSETGSPLLDTVMEGDLDLIDYFLSDTPARRYEEFCSRFSKDQRIRALAEGKGGIPAVLKSWIGTRSNLALHIAIMSWPANANTRLHYLLGKVPGDYLEARSAHGDTPLHLALKLGNLPAFEALLAEGANQRTRDKKGRNLLHTIYDQAECGAISIFRKKIAMIDENIIPELLQERCSGTEPGSLTPLALFLRQHVSDSDDEQELLDVMLGLSKGRDLTIMDGAGDYPLHVEVRANNSNRSSYLANKEPALLFRENATGMTPIEVAETTYFRTRMDDEPSILTYTIDNSILDKPAQDFIEQHESQVSNSRESTDDDEDLPLSHPIYRDLVIIARQHPQARQLVSVLDANEVARRLAGQQHLKNAEDRRREAQGLKSRWNRYYSRNPEYESDDGQTADGANMDEVTRWMSVAQRRVNSVPFMDHTDDTPEAVEASLARWRDFAEGKTNVIKCCEKADSQDKFVRKEHRKMTKEINEPGDV</sequence>
<evidence type="ECO:0008006" key="7">
    <source>
        <dbReference type="Google" id="ProtNLM"/>
    </source>
</evidence>
<dbReference type="PANTHER" id="PTHR24198">
    <property type="entry name" value="ANKYRIN REPEAT AND PROTEIN KINASE DOMAIN-CONTAINING PROTEIN"/>
    <property type="match status" value="1"/>
</dbReference>
<reference evidence="5 6" key="1">
    <citation type="submission" date="2022-12" db="EMBL/GenBank/DDBJ databases">
        <title>Genomic features and morphological characterization of a novel Knufia sp. strain isolated from spacecraft assembly facility.</title>
        <authorList>
            <person name="Teixeira M."/>
            <person name="Chander A.M."/>
            <person name="Stajich J.E."/>
            <person name="Venkateswaran K."/>
        </authorList>
    </citation>
    <scope>NUCLEOTIDE SEQUENCE [LARGE SCALE GENOMIC DNA]</scope>
    <source>
        <strain evidence="5 6">FJI-L2-BK-P2</strain>
    </source>
</reference>
<dbReference type="Gene3D" id="1.25.40.20">
    <property type="entry name" value="Ankyrin repeat-containing domain"/>
    <property type="match status" value="4"/>
</dbReference>
<dbReference type="SUPFAM" id="SSF48403">
    <property type="entry name" value="Ankyrin repeat"/>
    <property type="match status" value="3"/>
</dbReference>
<dbReference type="SMART" id="SM00248">
    <property type="entry name" value="ANK"/>
    <property type="match status" value="12"/>
</dbReference>
<dbReference type="InterPro" id="IPR036770">
    <property type="entry name" value="Ankyrin_rpt-contain_sf"/>
</dbReference>
<feature type="repeat" description="ANK" evidence="3">
    <location>
        <begin position="556"/>
        <end position="588"/>
    </location>
</feature>
<feature type="repeat" description="ANK" evidence="3">
    <location>
        <begin position="523"/>
        <end position="555"/>
    </location>
</feature>
<keyword evidence="6" id="KW-1185">Reference proteome</keyword>
<dbReference type="PROSITE" id="PS50088">
    <property type="entry name" value="ANK_REPEAT"/>
    <property type="match status" value="3"/>
</dbReference>
<dbReference type="PANTHER" id="PTHR24198:SF165">
    <property type="entry name" value="ANKYRIN REPEAT-CONTAINING PROTEIN-RELATED"/>
    <property type="match status" value="1"/>
</dbReference>
<evidence type="ECO:0000313" key="5">
    <source>
        <dbReference type="EMBL" id="KAK5950189.1"/>
    </source>
</evidence>
<evidence type="ECO:0000256" key="4">
    <source>
        <dbReference type="SAM" id="MobiDB-lite"/>
    </source>
</evidence>
<dbReference type="InterPro" id="IPR002110">
    <property type="entry name" value="Ankyrin_rpt"/>
</dbReference>